<evidence type="ECO:0000313" key="4">
    <source>
        <dbReference type="Proteomes" id="UP001180087"/>
    </source>
</evidence>
<reference evidence="3" key="1">
    <citation type="submission" date="2023-06" db="EMBL/GenBank/DDBJ databases">
        <title>A Treasure from Seagulls: Isolation and Description of Aciduricobacillus qingdaonensis gen. nov., sp. nov., a Rare Obligately Uric Acid-utilizing Member in the Family Bacillaceae.</title>
        <authorList>
            <person name="Liu W."/>
            <person name="Wang B."/>
        </authorList>
    </citation>
    <scope>NUCLEOTIDE SEQUENCE</scope>
    <source>
        <strain evidence="3">44XB</strain>
    </source>
</reference>
<dbReference type="RefSeq" id="WP_348026473.1">
    <property type="nucleotide sequence ID" value="NZ_CP129113.1"/>
</dbReference>
<dbReference type="Gene3D" id="2.60.40.10">
    <property type="entry name" value="Immunoglobulins"/>
    <property type="match status" value="1"/>
</dbReference>
<feature type="domain" description="YtkA-like" evidence="2">
    <location>
        <begin position="154"/>
        <end position="234"/>
    </location>
</feature>
<accession>A0ABY9KUL6</accession>
<proteinExistence type="predicted"/>
<dbReference type="InterPro" id="IPR032693">
    <property type="entry name" value="YtkA-like_dom"/>
</dbReference>
<feature type="domain" description="YtkA-like" evidence="2">
    <location>
        <begin position="37"/>
        <end position="118"/>
    </location>
</feature>
<dbReference type="EMBL" id="CP129113">
    <property type="protein sequence ID" value="WLV23942.1"/>
    <property type="molecule type" value="Genomic_DNA"/>
</dbReference>
<protein>
    <submittedName>
        <fullName evidence="3">FixH family protein</fullName>
    </submittedName>
</protein>
<evidence type="ECO:0000313" key="3">
    <source>
        <dbReference type="EMBL" id="WLV23942.1"/>
    </source>
</evidence>
<dbReference type="InterPro" id="IPR013783">
    <property type="entry name" value="Ig-like_fold"/>
</dbReference>
<feature type="compositionally biased region" description="Basic and acidic residues" evidence="1">
    <location>
        <begin position="138"/>
        <end position="155"/>
    </location>
</feature>
<dbReference type="Pfam" id="PF13115">
    <property type="entry name" value="YtkA"/>
    <property type="match status" value="2"/>
</dbReference>
<name>A0ABY9KUL6_9BACI</name>
<evidence type="ECO:0000259" key="2">
    <source>
        <dbReference type="Pfam" id="PF13115"/>
    </source>
</evidence>
<gene>
    <name evidence="3" type="ORF">QR721_09880</name>
</gene>
<dbReference type="Proteomes" id="UP001180087">
    <property type="component" value="Chromosome"/>
</dbReference>
<organism evidence="3 4">
    <name type="scientific">Aciduricibacillus chroicocephali</name>
    <dbReference type="NCBI Taxonomy" id="3054939"/>
    <lineage>
        <taxon>Bacteria</taxon>
        <taxon>Bacillati</taxon>
        <taxon>Bacillota</taxon>
        <taxon>Bacilli</taxon>
        <taxon>Bacillales</taxon>
        <taxon>Bacillaceae</taxon>
        <taxon>Aciduricibacillus</taxon>
    </lineage>
</organism>
<feature type="region of interest" description="Disordered" evidence="1">
    <location>
        <begin position="135"/>
        <end position="155"/>
    </location>
</feature>
<evidence type="ECO:0000256" key="1">
    <source>
        <dbReference type="SAM" id="MobiDB-lite"/>
    </source>
</evidence>
<dbReference type="PROSITE" id="PS51257">
    <property type="entry name" value="PROKAR_LIPOPROTEIN"/>
    <property type="match status" value="1"/>
</dbReference>
<keyword evidence="4" id="KW-1185">Reference proteome</keyword>
<sequence>MKKSLFIIGTVILVLFLSACGEKDKAKDTSSKEPNTLDPLEVALNVPETGEKNKPIELKATVKQKKELVDDASEVQFEIWKDGAKEDSEIIDAANKKDGKYTANYTFKEDAVYTVQVHVTARQQHQMPTKKIAIDSSETTRNEHEGHSHGDEHHASDLSFHFIKPEKISKNTDTELAVHLEKDGKPLTEANVRYEISKDDVKKHAWVATQEIKTGQYKATYAFKNAGKYTVQIHVENDKGLHEHEHYTLTVE</sequence>